<dbReference type="InterPro" id="IPR035940">
    <property type="entry name" value="CAP_sf"/>
</dbReference>
<accession>A0A8S1GQT2</accession>
<reference evidence="4" key="1">
    <citation type="submission" date="2020-10" db="EMBL/GenBank/DDBJ databases">
        <authorList>
            <person name="Kikuchi T."/>
        </authorList>
    </citation>
    <scope>NUCLEOTIDE SEQUENCE</scope>
    <source>
        <strain evidence="4">NKZ352</strain>
    </source>
</reference>
<gene>
    <name evidence="4" type="ORF">CAUJ_LOCUS912</name>
</gene>
<sequence>MVIAALFLFTFLESSFAASPSGITVSVLRYSGLKYTEIENLESLYYNFEFCLCSVKFDKRSLPIRSKECECSQQKRGKSVVQSIPSALYPSSCLIQDDSNKCLNIGFSSKPPGKRVFVKVLVGRSVYTVPTWQEITYTKRKSAVTLTSAGTDLKLTYSVVETTERDFEQLPFFKFHGSIIKKALKEMSNSGSKDENWAPTSKPDSTKHSFNDIREVLPLKSVDQVRRFIVDRSRVDRSEPMSFDVASLRNHILNFHNLYRDKHDAPALTYDSGLERAAQRWAENLGNQKNCLVHEKPRVYGENLFFFGARFFASPETMAKAITQSFYLEGNGYNYNSWIPFNYFKTGHFTQLIWQKTRRIGVGVAIRPGSSKRTACMPASKRSFLIYVVVKYDPAGNFQTSHEYKTNVRPPIR</sequence>
<dbReference type="EMBL" id="CAJGYM010000002">
    <property type="protein sequence ID" value="CAD6184993.1"/>
    <property type="molecule type" value="Genomic_DNA"/>
</dbReference>
<feature type="signal peptide" evidence="2">
    <location>
        <begin position="1"/>
        <end position="17"/>
    </location>
</feature>
<evidence type="ECO:0000313" key="4">
    <source>
        <dbReference type="EMBL" id="CAD6184993.1"/>
    </source>
</evidence>
<evidence type="ECO:0000256" key="1">
    <source>
        <dbReference type="SAM" id="MobiDB-lite"/>
    </source>
</evidence>
<dbReference type="SMART" id="SM00198">
    <property type="entry name" value="SCP"/>
    <property type="match status" value="1"/>
</dbReference>
<dbReference type="InterPro" id="IPR001283">
    <property type="entry name" value="CRISP-related"/>
</dbReference>
<proteinExistence type="predicted"/>
<protein>
    <recommendedName>
        <fullName evidence="3">SCP domain-containing protein</fullName>
    </recommendedName>
</protein>
<dbReference type="Proteomes" id="UP000835052">
    <property type="component" value="Unassembled WGS sequence"/>
</dbReference>
<dbReference type="SUPFAM" id="SSF55797">
    <property type="entry name" value="PR-1-like"/>
    <property type="match status" value="1"/>
</dbReference>
<dbReference type="InterPro" id="IPR018244">
    <property type="entry name" value="Allrgn_V5/Tpx1_CS"/>
</dbReference>
<feature type="chain" id="PRO_5035734803" description="SCP domain-containing protein" evidence="2">
    <location>
        <begin position="18"/>
        <end position="413"/>
    </location>
</feature>
<evidence type="ECO:0000256" key="2">
    <source>
        <dbReference type="SAM" id="SignalP"/>
    </source>
</evidence>
<evidence type="ECO:0000259" key="3">
    <source>
        <dbReference type="SMART" id="SM00198"/>
    </source>
</evidence>
<evidence type="ECO:0000313" key="5">
    <source>
        <dbReference type="Proteomes" id="UP000835052"/>
    </source>
</evidence>
<dbReference type="GO" id="GO:0005576">
    <property type="term" value="C:extracellular region"/>
    <property type="evidence" value="ECO:0007669"/>
    <property type="project" value="InterPro"/>
</dbReference>
<dbReference type="PRINTS" id="PR00837">
    <property type="entry name" value="V5TPXLIKE"/>
</dbReference>
<keyword evidence="5" id="KW-1185">Reference proteome</keyword>
<dbReference type="PANTHER" id="PTHR10334">
    <property type="entry name" value="CYSTEINE-RICH SECRETORY PROTEIN-RELATED"/>
    <property type="match status" value="1"/>
</dbReference>
<dbReference type="OrthoDB" id="337038at2759"/>
<dbReference type="Pfam" id="PF00188">
    <property type="entry name" value="CAP"/>
    <property type="match status" value="1"/>
</dbReference>
<dbReference type="PROSITE" id="PS01009">
    <property type="entry name" value="CRISP_1"/>
    <property type="match status" value="1"/>
</dbReference>
<comment type="caution">
    <text evidence="4">The sequence shown here is derived from an EMBL/GenBank/DDBJ whole genome shotgun (WGS) entry which is preliminary data.</text>
</comment>
<organism evidence="4 5">
    <name type="scientific">Caenorhabditis auriculariae</name>
    <dbReference type="NCBI Taxonomy" id="2777116"/>
    <lineage>
        <taxon>Eukaryota</taxon>
        <taxon>Metazoa</taxon>
        <taxon>Ecdysozoa</taxon>
        <taxon>Nematoda</taxon>
        <taxon>Chromadorea</taxon>
        <taxon>Rhabditida</taxon>
        <taxon>Rhabditina</taxon>
        <taxon>Rhabditomorpha</taxon>
        <taxon>Rhabditoidea</taxon>
        <taxon>Rhabditidae</taxon>
        <taxon>Peloderinae</taxon>
        <taxon>Caenorhabditis</taxon>
    </lineage>
</organism>
<dbReference type="CDD" id="cd05382">
    <property type="entry name" value="CAP_GAPR1-like"/>
    <property type="match status" value="1"/>
</dbReference>
<dbReference type="Gene3D" id="3.40.33.10">
    <property type="entry name" value="CAP"/>
    <property type="match status" value="1"/>
</dbReference>
<dbReference type="InterPro" id="IPR034113">
    <property type="entry name" value="SCP_GAPR1-like"/>
</dbReference>
<dbReference type="AlphaFoldDB" id="A0A8S1GQT2"/>
<keyword evidence="2" id="KW-0732">Signal</keyword>
<feature type="domain" description="SCP" evidence="3">
    <location>
        <begin position="247"/>
        <end position="400"/>
    </location>
</feature>
<dbReference type="InterPro" id="IPR014044">
    <property type="entry name" value="CAP_dom"/>
</dbReference>
<feature type="region of interest" description="Disordered" evidence="1">
    <location>
        <begin position="189"/>
        <end position="208"/>
    </location>
</feature>
<name>A0A8S1GQT2_9PELO</name>